<accession>A0A1M5WTA1</accession>
<protein>
    <submittedName>
        <fullName evidence="1">Uncharacterized protein</fullName>
    </submittedName>
</protein>
<dbReference type="AlphaFoldDB" id="A0A1M5WTA1"/>
<dbReference type="OrthoDB" id="658982at2"/>
<sequence length="194" mass="22227">MTTANIAHFIKSGTFGGVRLGMTEAEVIGCLGTPDWRSDSKGEAFMFSYGQWEIHFLTKNSGKAFLIHNDHLLYDCINHDEMLQFQNSTFKIDLDFIKPFAHVRLKEVITWLKREKVPFSFQDKDYEPLLKLESGVYLDFTDTEPISTKDSGFHWGPGRQQDLQENETRIENSGNLILYAIGISNLQEVLSNEL</sequence>
<dbReference type="STRING" id="947013.SAMN04488109_5987"/>
<dbReference type="RefSeq" id="WP_073141981.1">
    <property type="nucleotide sequence ID" value="NZ_FQWQ01000005.1"/>
</dbReference>
<keyword evidence="2" id="KW-1185">Reference proteome</keyword>
<proteinExistence type="predicted"/>
<evidence type="ECO:0000313" key="1">
    <source>
        <dbReference type="EMBL" id="SHH90652.1"/>
    </source>
</evidence>
<reference evidence="1 2" key="1">
    <citation type="submission" date="2016-11" db="EMBL/GenBank/DDBJ databases">
        <authorList>
            <person name="Jaros S."/>
            <person name="Januszkiewicz K."/>
            <person name="Wedrychowicz H."/>
        </authorList>
    </citation>
    <scope>NUCLEOTIDE SEQUENCE [LARGE SCALE GENOMIC DNA]</scope>
    <source>
        <strain evidence="1 2">DSM 24574</strain>
    </source>
</reference>
<dbReference type="EMBL" id="FQWQ01000005">
    <property type="protein sequence ID" value="SHH90652.1"/>
    <property type="molecule type" value="Genomic_DNA"/>
</dbReference>
<organism evidence="1 2">
    <name type="scientific">Chryseolinea serpens</name>
    <dbReference type="NCBI Taxonomy" id="947013"/>
    <lineage>
        <taxon>Bacteria</taxon>
        <taxon>Pseudomonadati</taxon>
        <taxon>Bacteroidota</taxon>
        <taxon>Cytophagia</taxon>
        <taxon>Cytophagales</taxon>
        <taxon>Fulvivirgaceae</taxon>
        <taxon>Chryseolinea</taxon>
    </lineage>
</organism>
<gene>
    <name evidence="1" type="ORF">SAMN04488109_5987</name>
</gene>
<name>A0A1M5WTA1_9BACT</name>
<evidence type="ECO:0000313" key="2">
    <source>
        <dbReference type="Proteomes" id="UP000184212"/>
    </source>
</evidence>
<dbReference type="Proteomes" id="UP000184212">
    <property type="component" value="Unassembled WGS sequence"/>
</dbReference>